<evidence type="ECO:0000313" key="4">
    <source>
        <dbReference type="EMBL" id="ADK83176.1"/>
    </source>
</evidence>
<dbReference type="Gene3D" id="3.40.190.10">
    <property type="entry name" value="Periplasmic binding protein-like II"/>
    <property type="match status" value="1"/>
</dbReference>
<comment type="similarity">
    <text evidence="2">Belongs to the bacterial solute-binding protein 1 family.</text>
</comment>
<evidence type="ECO:0000256" key="3">
    <source>
        <dbReference type="SAM" id="SignalP"/>
    </source>
</evidence>
<sequence length="439" mass="49327">MKKTLVGTLVIVLLSVSTMLFASGNQDDDGGRIKLSFATSIYVEAPHKAVIDKLISTYNAKNPNVEIEVYGAGWSSFWDNMTTEILSNNEADIIQMYTSNIAQYHALRPEGTFLNLNDKIVGTPYEKDLVGQDECKYDGDYVAFSNYAWGTTGLFYRKSILEKAGVDPASIKSVEDFRNASLKLTNDNVSGFGVLVSSHSFVVSEWARFIARVISGGLYFPGEKGPFTADRINVTDPANIWAAQWWQNMILQDKSARVLKDKKDVRELFWNGKIAFNLDGPWFIGMTESRDPALLEDVGLIPQPSVEYEGKTYRPNPSQYPLITVISKNCEHQKEAWDFLKWMASKEAQEIIAECGMIPNSKSYVTESNYKATHKLAYQFYDFIANYYDPLISDPSIPQIGELQQIMIEATQRIFSSADADATAILEGAKKEMQVVMER</sequence>
<dbReference type="CDD" id="cd13585">
    <property type="entry name" value="PBP2_TMBP_like"/>
    <property type="match status" value="1"/>
</dbReference>
<dbReference type="RefSeq" id="WP_013256632.1">
    <property type="nucleotide sequence ID" value="NC_014364.1"/>
</dbReference>
<gene>
    <name evidence="4" type="ordered locus">Spirs_4095</name>
</gene>
<feature type="chain" id="PRO_5003150535" evidence="3">
    <location>
        <begin position="23"/>
        <end position="439"/>
    </location>
</feature>
<feature type="signal peptide" evidence="3">
    <location>
        <begin position="1"/>
        <end position="22"/>
    </location>
</feature>
<organism evidence="4 5">
    <name type="scientific">Sediminispirochaeta smaragdinae (strain DSM 11293 / JCM 15392 / SEBR 4228)</name>
    <name type="common">Spirochaeta smaragdinae</name>
    <dbReference type="NCBI Taxonomy" id="573413"/>
    <lineage>
        <taxon>Bacteria</taxon>
        <taxon>Pseudomonadati</taxon>
        <taxon>Spirochaetota</taxon>
        <taxon>Spirochaetia</taxon>
        <taxon>Spirochaetales</taxon>
        <taxon>Spirochaetaceae</taxon>
        <taxon>Sediminispirochaeta</taxon>
    </lineage>
</organism>
<evidence type="ECO:0000313" key="5">
    <source>
        <dbReference type="Proteomes" id="UP000002318"/>
    </source>
</evidence>
<dbReference type="AlphaFoldDB" id="E1R9K7"/>
<dbReference type="InterPro" id="IPR006059">
    <property type="entry name" value="SBP"/>
</dbReference>
<protein>
    <submittedName>
        <fullName evidence="4">Extracellular solute-binding protein family 1</fullName>
    </submittedName>
</protein>
<dbReference type="Proteomes" id="UP000002318">
    <property type="component" value="Chromosome"/>
</dbReference>
<dbReference type="SUPFAM" id="SSF53850">
    <property type="entry name" value="Periplasmic binding protein-like II"/>
    <property type="match status" value="1"/>
</dbReference>
<evidence type="ECO:0000256" key="2">
    <source>
        <dbReference type="ARBA" id="ARBA00008520"/>
    </source>
</evidence>
<proteinExistence type="inferred from homology"/>
<dbReference type="eggNOG" id="COG1653">
    <property type="taxonomic scope" value="Bacteria"/>
</dbReference>
<dbReference type="GO" id="GO:0042597">
    <property type="term" value="C:periplasmic space"/>
    <property type="evidence" value="ECO:0007669"/>
    <property type="project" value="UniProtKB-SubCell"/>
</dbReference>
<accession>E1R9K7</accession>
<dbReference type="HOGENOM" id="CLU_031285_10_5_12"/>
<dbReference type="PANTHER" id="PTHR43649">
    <property type="entry name" value="ARABINOSE-BINDING PROTEIN-RELATED"/>
    <property type="match status" value="1"/>
</dbReference>
<dbReference type="STRING" id="573413.Spirs_4095"/>
<dbReference type="InterPro" id="IPR050490">
    <property type="entry name" value="Bact_solute-bd_prot1"/>
</dbReference>
<dbReference type="PANTHER" id="PTHR43649:SF12">
    <property type="entry name" value="DIACETYLCHITOBIOSE BINDING PROTEIN DASA"/>
    <property type="match status" value="1"/>
</dbReference>
<dbReference type="OrthoDB" id="383937at2"/>
<dbReference type="EMBL" id="CP002116">
    <property type="protein sequence ID" value="ADK83176.1"/>
    <property type="molecule type" value="Genomic_DNA"/>
</dbReference>
<name>E1R9K7_SEDSS</name>
<dbReference type="Pfam" id="PF01547">
    <property type="entry name" value="SBP_bac_1"/>
    <property type="match status" value="1"/>
</dbReference>
<comment type="subcellular location">
    <subcellularLocation>
        <location evidence="1">Periplasm</location>
    </subcellularLocation>
</comment>
<reference evidence="4 5" key="1">
    <citation type="journal article" date="2010" name="Stand. Genomic Sci.">
        <title>Complete genome sequence of Spirochaeta smaragdinae type strain (SEBR 4228).</title>
        <authorList>
            <person name="Mavromatis K."/>
            <person name="Yasawong M."/>
            <person name="Chertkov O."/>
            <person name="Lapidus A."/>
            <person name="Lucas S."/>
            <person name="Nolan M."/>
            <person name="Del Rio T.G."/>
            <person name="Tice H."/>
            <person name="Cheng J.F."/>
            <person name="Pitluck S."/>
            <person name="Liolios K."/>
            <person name="Ivanova N."/>
            <person name="Tapia R."/>
            <person name="Han C."/>
            <person name="Bruce D."/>
            <person name="Goodwin L."/>
            <person name="Pati A."/>
            <person name="Chen A."/>
            <person name="Palaniappan K."/>
            <person name="Land M."/>
            <person name="Hauser L."/>
            <person name="Chang Y.J."/>
            <person name="Jeffries C.D."/>
            <person name="Detter J.C."/>
            <person name="Rohde M."/>
            <person name="Brambilla E."/>
            <person name="Spring S."/>
            <person name="Goker M."/>
            <person name="Sikorski J."/>
            <person name="Woyke T."/>
            <person name="Bristow J."/>
            <person name="Eisen J.A."/>
            <person name="Markowitz V."/>
            <person name="Hugenholtz P."/>
            <person name="Klenk H.P."/>
            <person name="Kyrpides N.C."/>
        </authorList>
    </citation>
    <scope>NUCLEOTIDE SEQUENCE [LARGE SCALE GENOMIC DNA]</scope>
    <source>
        <strain evidence="5">DSM 11293 / JCM 15392 / SEBR 4228</strain>
    </source>
</reference>
<keyword evidence="3" id="KW-0732">Signal</keyword>
<dbReference type="KEGG" id="ssm:Spirs_4095"/>
<evidence type="ECO:0000256" key="1">
    <source>
        <dbReference type="ARBA" id="ARBA00004418"/>
    </source>
</evidence>
<keyword evidence="5" id="KW-1185">Reference proteome</keyword>